<comment type="subcellular location">
    <subcellularLocation>
        <location evidence="1">Cell membrane</location>
        <topology evidence="1">Multi-pass membrane protein</topology>
    </subcellularLocation>
</comment>
<comment type="caution">
    <text evidence="8">The sequence shown here is derived from an EMBL/GenBank/DDBJ whole genome shotgun (WGS) entry which is preliminary data.</text>
</comment>
<dbReference type="eggNOG" id="COG0534">
    <property type="taxonomic scope" value="Bacteria"/>
</dbReference>
<feature type="transmembrane region" description="Helical" evidence="7">
    <location>
        <begin position="410"/>
        <end position="431"/>
    </location>
</feature>
<dbReference type="GO" id="GO:0015297">
    <property type="term" value="F:antiporter activity"/>
    <property type="evidence" value="ECO:0007669"/>
    <property type="project" value="InterPro"/>
</dbReference>
<dbReference type="GO" id="GO:0042910">
    <property type="term" value="F:xenobiotic transmembrane transporter activity"/>
    <property type="evidence" value="ECO:0007669"/>
    <property type="project" value="InterPro"/>
</dbReference>
<evidence type="ECO:0000256" key="4">
    <source>
        <dbReference type="ARBA" id="ARBA00022692"/>
    </source>
</evidence>
<feature type="transmembrane region" description="Helical" evidence="7">
    <location>
        <begin position="353"/>
        <end position="376"/>
    </location>
</feature>
<evidence type="ECO:0000256" key="7">
    <source>
        <dbReference type="SAM" id="Phobius"/>
    </source>
</evidence>
<dbReference type="NCBIfam" id="TIGR00797">
    <property type="entry name" value="matE"/>
    <property type="match status" value="1"/>
</dbReference>
<keyword evidence="2" id="KW-0813">Transport</keyword>
<dbReference type="STRING" id="563192.HMPREF0179_02359"/>
<dbReference type="HOGENOM" id="CLU_012893_5_3_7"/>
<dbReference type="RefSeq" id="WP_005028198.1">
    <property type="nucleotide sequence ID" value="NZ_KE150238.1"/>
</dbReference>
<organism evidence="8 9">
    <name type="scientific">Bilophila wadsworthia (strain 3_1_6)</name>
    <dbReference type="NCBI Taxonomy" id="563192"/>
    <lineage>
        <taxon>Bacteria</taxon>
        <taxon>Pseudomonadati</taxon>
        <taxon>Thermodesulfobacteriota</taxon>
        <taxon>Desulfovibrionia</taxon>
        <taxon>Desulfovibrionales</taxon>
        <taxon>Desulfovibrionaceae</taxon>
        <taxon>Bilophila</taxon>
    </lineage>
</organism>
<feature type="transmembrane region" description="Helical" evidence="7">
    <location>
        <begin position="164"/>
        <end position="182"/>
    </location>
</feature>
<dbReference type="GO" id="GO:0005886">
    <property type="term" value="C:plasma membrane"/>
    <property type="evidence" value="ECO:0007669"/>
    <property type="project" value="UniProtKB-SubCell"/>
</dbReference>
<evidence type="ECO:0000256" key="2">
    <source>
        <dbReference type="ARBA" id="ARBA00022448"/>
    </source>
</evidence>
<dbReference type="InterPro" id="IPR047135">
    <property type="entry name" value="YsiQ"/>
</dbReference>
<feature type="transmembrane region" description="Helical" evidence="7">
    <location>
        <begin position="383"/>
        <end position="404"/>
    </location>
</feature>
<evidence type="ECO:0000256" key="3">
    <source>
        <dbReference type="ARBA" id="ARBA00022475"/>
    </source>
</evidence>
<dbReference type="Pfam" id="PF01554">
    <property type="entry name" value="MatE"/>
    <property type="match status" value="2"/>
</dbReference>
<reference evidence="8 9" key="1">
    <citation type="submission" date="2010-10" db="EMBL/GenBank/DDBJ databases">
        <authorList>
            <consortium name="The Broad Institute Genome Sequencing Platform"/>
            <person name="Ward D."/>
            <person name="Earl A."/>
            <person name="Feldgarden M."/>
            <person name="Young S.K."/>
            <person name="Gargeya S."/>
            <person name="Zeng Q."/>
            <person name="Alvarado L."/>
            <person name="Berlin A."/>
            <person name="Bochicchio J."/>
            <person name="Chapman S.B."/>
            <person name="Chen Z."/>
            <person name="Freedman E."/>
            <person name="Gellesch M."/>
            <person name="Goldberg J."/>
            <person name="Griggs A."/>
            <person name="Gujja S."/>
            <person name="Heilman E."/>
            <person name="Heiman D."/>
            <person name="Howarth C."/>
            <person name="Mehta T."/>
            <person name="Neiman D."/>
            <person name="Pearson M."/>
            <person name="Roberts A."/>
            <person name="Saif S."/>
            <person name="Shea T."/>
            <person name="Shenoy N."/>
            <person name="Sisk P."/>
            <person name="Stolte C."/>
            <person name="Sykes S."/>
            <person name="White J."/>
            <person name="Yandava C."/>
            <person name="Allen-Vercoe E."/>
            <person name="Sibley C."/>
            <person name="Ambrose C.E."/>
            <person name="Strauss J."/>
            <person name="Daigneault M."/>
            <person name="Haas B."/>
            <person name="Nusbaum C."/>
            <person name="Birren B."/>
        </authorList>
    </citation>
    <scope>NUCLEOTIDE SEQUENCE [LARGE SCALE GENOMIC DNA]</scope>
    <source>
        <strain evidence="8 9">3_1_6</strain>
    </source>
</reference>
<sequence>MPQEQQNIRRWLVRLTGPIFIEMVLIILLGIVDTVMLSQCSDNTVAAVGVVVQLLNMIFLVFEATTAGTSVLCSQFLGARQMDNVFRAIGVSLAFNMMMGVIVSAALFFGAERILRLMELRPELMGDGVTYMRIVGGFAFFQAISLTLSAILRSAGMAYYPMQVTFLINIINIIGNYTLIFGHFGFPALGVEGAAISTSFSRGVAMCLLLFILFRKKLTFPPSFLWPFPFGVLRKMLSIGLPSGGEQLSYSLSQVVITYFVNMLGNEALAARTYAVNIVTFSYVFAMSVGQGGGICIGHLIGKGHKNAALLLGRYCIRITLMISFSVALLSALLGKSVMGLLSDNPEVVSLTALILCIDVVLELGRAVNILCVNFLRATGDAVYPFIIGLIFMWGVATVGGYVLGVTLGFGLVGMWIAFTMDESIRAALFWRRWQSRRWMGKSIVAR</sequence>
<keyword evidence="5 7" id="KW-1133">Transmembrane helix</keyword>
<feature type="transmembrane region" description="Helical" evidence="7">
    <location>
        <begin position="131"/>
        <end position="152"/>
    </location>
</feature>
<dbReference type="EMBL" id="ADCP02000001">
    <property type="protein sequence ID" value="EFV43831.1"/>
    <property type="molecule type" value="Genomic_DNA"/>
</dbReference>
<feature type="transmembrane region" description="Helical" evidence="7">
    <location>
        <begin position="315"/>
        <end position="333"/>
    </location>
</feature>
<evidence type="ECO:0000256" key="1">
    <source>
        <dbReference type="ARBA" id="ARBA00004651"/>
    </source>
</evidence>
<dbReference type="CDD" id="cd13134">
    <property type="entry name" value="MATE_like_8"/>
    <property type="match status" value="1"/>
</dbReference>
<dbReference type="InterPro" id="IPR048279">
    <property type="entry name" value="MdtK-like"/>
</dbReference>
<dbReference type="Proteomes" id="UP000006034">
    <property type="component" value="Unassembled WGS sequence"/>
</dbReference>
<feature type="transmembrane region" description="Helical" evidence="7">
    <location>
        <begin position="194"/>
        <end position="214"/>
    </location>
</feature>
<feature type="transmembrane region" description="Helical" evidence="7">
    <location>
        <begin position="85"/>
        <end position="111"/>
    </location>
</feature>
<dbReference type="PANTHER" id="PTHR42925:SF1">
    <property type="entry name" value="VIRULENCE FACTOR MVIN"/>
    <property type="match status" value="1"/>
</dbReference>
<keyword evidence="6 7" id="KW-0472">Membrane</keyword>
<feature type="transmembrane region" description="Helical" evidence="7">
    <location>
        <begin position="12"/>
        <end position="32"/>
    </location>
</feature>
<dbReference type="AlphaFoldDB" id="E5Y844"/>
<proteinExistence type="predicted"/>
<gene>
    <name evidence="8" type="ORF">HMPREF0179_02359</name>
</gene>
<evidence type="ECO:0000313" key="8">
    <source>
        <dbReference type="EMBL" id="EFV43831.1"/>
    </source>
</evidence>
<keyword evidence="9" id="KW-1185">Reference proteome</keyword>
<reference evidence="8 9" key="2">
    <citation type="submission" date="2013-04" db="EMBL/GenBank/DDBJ databases">
        <title>The Genome Sequence of Bilophila wadsworthia 3_1_6.</title>
        <authorList>
            <consortium name="The Broad Institute Genomics Platform"/>
            <person name="Earl A."/>
            <person name="Ward D."/>
            <person name="Feldgarden M."/>
            <person name="Gevers D."/>
            <person name="Sibley C."/>
            <person name="Strauss J."/>
            <person name="Allen-Vercoe E."/>
            <person name="Walker B."/>
            <person name="Young S."/>
            <person name="Zeng Q."/>
            <person name="Gargeya S."/>
            <person name="Fitzgerald M."/>
            <person name="Haas B."/>
            <person name="Abouelleil A."/>
            <person name="Allen A.W."/>
            <person name="Alvarado L."/>
            <person name="Arachchi H.M."/>
            <person name="Berlin A.M."/>
            <person name="Chapman S.B."/>
            <person name="Gainer-Dewar J."/>
            <person name="Goldberg J."/>
            <person name="Griggs A."/>
            <person name="Gujja S."/>
            <person name="Hansen M."/>
            <person name="Howarth C."/>
            <person name="Imamovic A."/>
            <person name="Ireland A."/>
            <person name="Larimer J."/>
            <person name="McCowan C."/>
            <person name="Murphy C."/>
            <person name="Pearson M."/>
            <person name="Poon T.W."/>
            <person name="Priest M."/>
            <person name="Roberts A."/>
            <person name="Saif S."/>
            <person name="Shea T."/>
            <person name="Sisk P."/>
            <person name="Sykes S."/>
            <person name="Wortman J."/>
            <person name="Nusbaum C."/>
            <person name="Birren B."/>
        </authorList>
    </citation>
    <scope>NUCLEOTIDE SEQUENCE [LARGE SCALE GENOMIC DNA]</scope>
    <source>
        <strain evidence="8 9">3_1_6</strain>
    </source>
</reference>
<feature type="transmembrane region" description="Helical" evidence="7">
    <location>
        <begin position="44"/>
        <end position="64"/>
    </location>
</feature>
<dbReference type="InterPro" id="IPR002528">
    <property type="entry name" value="MATE_fam"/>
</dbReference>
<evidence type="ECO:0000313" key="9">
    <source>
        <dbReference type="Proteomes" id="UP000006034"/>
    </source>
</evidence>
<dbReference type="PANTHER" id="PTHR42925">
    <property type="entry name" value="MULTIDRUG AND TOXIN EFFLUX PROTEIN MATE FAMILY"/>
    <property type="match status" value="1"/>
</dbReference>
<accession>E5Y844</accession>
<keyword evidence="4 7" id="KW-0812">Transmembrane</keyword>
<evidence type="ECO:0000256" key="6">
    <source>
        <dbReference type="ARBA" id="ARBA00023136"/>
    </source>
</evidence>
<keyword evidence="3" id="KW-1003">Cell membrane</keyword>
<evidence type="ECO:0000256" key="5">
    <source>
        <dbReference type="ARBA" id="ARBA00022989"/>
    </source>
</evidence>
<dbReference type="GeneID" id="78085501"/>
<protein>
    <submittedName>
        <fullName evidence="8">MATE efflux family protein</fullName>
    </submittedName>
</protein>
<dbReference type="PIRSF" id="PIRSF006603">
    <property type="entry name" value="DinF"/>
    <property type="match status" value="1"/>
</dbReference>
<dbReference type="OrthoDB" id="9789527at2"/>
<name>E5Y844_BILW3</name>